<reference evidence="3 4" key="1">
    <citation type="journal article" date="2014" name="Genome Biol. Evol.">
        <title>The secreted proteins of Achlya hypogyna and Thraustotheca clavata identify the ancestral oomycete secretome and reveal gene acquisitions by horizontal gene transfer.</title>
        <authorList>
            <person name="Misner I."/>
            <person name="Blouin N."/>
            <person name="Leonard G."/>
            <person name="Richards T.A."/>
            <person name="Lane C.E."/>
        </authorList>
    </citation>
    <scope>NUCLEOTIDE SEQUENCE [LARGE SCALE GENOMIC DNA]</scope>
    <source>
        <strain evidence="3 4">ATCC 48635</strain>
    </source>
</reference>
<dbReference type="Proteomes" id="UP000243579">
    <property type="component" value="Unassembled WGS sequence"/>
</dbReference>
<evidence type="ECO:0000313" key="3">
    <source>
        <dbReference type="EMBL" id="OQR86802.1"/>
    </source>
</evidence>
<evidence type="ECO:0008006" key="5">
    <source>
        <dbReference type="Google" id="ProtNLM"/>
    </source>
</evidence>
<feature type="chain" id="PRO_5012845382" description="Secreted protein" evidence="2">
    <location>
        <begin position="18"/>
        <end position="202"/>
    </location>
</feature>
<keyword evidence="1" id="KW-1133">Transmembrane helix</keyword>
<comment type="caution">
    <text evidence="3">The sequence shown here is derived from an EMBL/GenBank/DDBJ whole genome shotgun (WGS) entry which is preliminary data.</text>
</comment>
<evidence type="ECO:0000313" key="4">
    <source>
        <dbReference type="Proteomes" id="UP000243579"/>
    </source>
</evidence>
<organism evidence="3 4">
    <name type="scientific">Achlya hypogyna</name>
    <name type="common">Oomycete</name>
    <name type="synonym">Protoachlya hypogyna</name>
    <dbReference type="NCBI Taxonomy" id="1202772"/>
    <lineage>
        <taxon>Eukaryota</taxon>
        <taxon>Sar</taxon>
        <taxon>Stramenopiles</taxon>
        <taxon>Oomycota</taxon>
        <taxon>Saprolegniomycetes</taxon>
        <taxon>Saprolegniales</taxon>
        <taxon>Achlyaceae</taxon>
        <taxon>Achlya</taxon>
    </lineage>
</organism>
<keyword evidence="1" id="KW-0472">Membrane</keyword>
<feature type="transmembrane region" description="Helical" evidence="1">
    <location>
        <begin position="147"/>
        <end position="165"/>
    </location>
</feature>
<proteinExistence type="predicted"/>
<protein>
    <recommendedName>
        <fullName evidence="5">Secreted protein</fullName>
    </recommendedName>
</protein>
<dbReference type="OrthoDB" id="74492at2759"/>
<evidence type="ECO:0000256" key="1">
    <source>
        <dbReference type="SAM" id="Phobius"/>
    </source>
</evidence>
<keyword evidence="2" id="KW-0732">Signal</keyword>
<keyword evidence="4" id="KW-1185">Reference proteome</keyword>
<accession>A0A1V9YM66</accession>
<keyword evidence="1" id="KW-0812">Transmembrane</keyword>
<evidence type="ECO:0000256" key="2">
    <source>
        <dbReference type="SAM" id="SignalP"/>
    </source>
</evidence>
<dbReference type="EMBL" id="JNBR01001483">
    <property type="protein sequence ID" value="OQR86802.1"/>
    <property type="molecule type" value="Genomic_DNA"/>
</dbReference>
<sequence length="202" mass="21954">MQLLVAIVAALVALVVAFEERDVLVKNALGDFTDDFARADAAAVRHVRSEFHLVPPTGPRQPVTDAEYNRAVAIVQGLGKIPDQRAAVDSVRTVMARMHKEELLQFLSEFDDETTTKFEALAAESGRNATVLAEAPDDRDRTFESSAIGACIVVASVLVGVILVVRSHRHESDAAIIAHVLRAIQEKDPIRKRPAKSTVVVV</sequence>
<dbReference type="AlphaFoldDB" id="A0A1V9YM66"/>
<gene>
    <name evidence="3" type="ORF">ACHHYP_09957</name>
</gene>
<name>A0A1V9YM66_ACHHY</name>
<feature type="signal peptide" evidence="2">
    <location>
        <begin position="1"/>
        <end position="17"/>
    </location>
</feature>